<dbReference type="EMBL" id="CAXAMN010025417">
    <property type="protein sequence ID" value="CAK9095030.1"/>
    <property type="molecule type" value="Genomic_DNA"/>
</dbReference>
<feature type="transmembrane region" description="Helical" evidence="7">
    <location>
        <begin position="1043"/>
        <end position="1069"/>
    </location>
</feature>
<gene>
    <name evidence="9" type="ORF">CCMP2556_LOCUS45291</name>
</gene>
<keyword evidence="3" id="KW-0106">Calcium</keyword>
<proteinExistence type="predicted"/>
<keyword evidence="5 7" id="KW-0472">Membrane</keyword>
<feature type="transmembrane region" description="Helical" evidence="7">
    <location>
        <begin position="976"/>
        <end position="994"/>
    </location>
</feature>
<dbReference type="SUPFAM" id="SSF81324">
    <property type="entry name" value="Voltage-gated potassium channels"/>
    <property type="match status" value="1"/>
</dbReference>
<reference evidence="9 10" key="1">
    <citation type="submission" date="2024-02" db="EMBL/GenBank/DDBJ databases">
        <authorList>
            <person name="Chen Y."/>
            <person name="Shah S."/>
            <person name="Dougan E. K."/>
            <person name="Thang M."/>
            <person name="Chan C."/>
        </authorList>
    </citation>
    <scope>NUCLEOTIDE SEQUENCE [LARGE SCALE GENOMIC DNA]</scope>
</reference>
<dbReference type="PANTHER" id="PTHR10037">
    <property type="entry name" value="VOLTAGE-GATED CATION CHANNEL CALCIUM AND SODIUM"/>
    <property type="match status" value="1"/>
</dbReference>
<dbReference type="InterPro" id="IPR018247">
    <property type="entry name" value="EF_Hand_1_Ca_BS"/>
</dbReference>
<evidence type="ECO:0000256" key="4">
    <source>
        <dbReference type="ARBA" id="ARBA00022989"/>
    </source>
</evidence>
<feature type="transmembrane region" description="Helical" evidence="7">
    <location>
        <begin position="855"/>
        <end position="873"/>
    </location>
</feature>
<dbReference type="InterPro" id="IPR011992">
    <property type="entry name" value="EF-hand-dom_pair"/>
</dbReference>
<dbReference type="InterPro" id="IPR005821">
    <property type="entry name" value="Ion_trans_dom"/>
</dbReference>
<evidence type="ECO:0000313" key="10">
    <source>
        <dbReference type="Proteomes" id="UP001642484"/>
    </source>
</evidence>
<dbReference type="PROSITE" id="PS00018">
    <property type="entry name" value="EF_HAND_1"/>
    <property type="match status" value="1"/>
</dbReference>
<evidence type="ECO:0000256" key="3">
    <source>
        <dbReference type="ARBA" id="ARBA00022837"/>
    </source>
</evidence>
<dbReference type="Gene3D" id="2.130.10.30">
    <property type="entry name" value="Regulator of chromosome condensation 1/beta-lactamase-inhibitor protein II"/>
    <property type="match status" value="2"/>
</dbReference>
<evidence type="ECO:0000256" key="6">
    <source>
        <dbReference type="SAM" id="MobiDB-lite"/>
    </source>
</evidence>
<organism evidence="9 10">
    <name type="scientific">Durusdinium trenchii</name>
    <dbReference type="NCBI Taxonomy" id="1381693"/>
    <lineage>
        <taxon>Eukaryota</taxon>
        <taxon>Sar</taxon>
        <taxon>Alveolata</taxon>
        <taxon>Dinophyceae</taxon>
        <taxon>Suessiales</taxon>
        <taxon>Symbiodiniaceae</taxon>
        <taxon>Durusdinium</taxon>
    </lineage>
</organism>
<evidence type="ECO:0000259" key="8">
    <source>
        <dbReference type="PROSITE" id="PS50222"/>
    </source>
</evidence>
<dbReference type="Pfam" id="PF00520">
    <property type="entry name" value="Ion_trans"/>
    <property type="match status" value="1"/>
</dbReference>
<keyword evidence="2 7" id="KW-0812">Transmembrane</keyword>
<dbReference type="Gene3D" id="1.10.287.70">
    <property type="match status" value="1"/>
</dbReference>
<feature type="region of interest" description="Disordered" evidence="6">
    <location>
        <begin position="682"/>
        <end position="701"/>
    </location>
</feature>
<dbReference type="Gene3D" id="1.10.238.10">
    <property type="entry name" value="EF-hand"/>
    <property type="match status" value="1"/>
</dbReference>
<keyword evidence="10" id="KW-1185">Reference proteome</keyword>
<comment type="caution">
    <text evidence="9">The sequence shown here is derived from an EMBL/GenBank/DDBJ whole genome shotgun (WGS) entry which is preliminary data.</text>
</comment>
<protein>
    <recommendedName>
        <fullName evidence="8">EF-hand domain-containing protein</fullName>
    </recommendedName>
</protein>
<dbReference type="SUPFAM" id="SSF47473">
    <property type="entry name" value="EF-hand"/>
    <property type="match status" value="1"/>
</dbReference>
<evidence type="ECO:0000256" key="2">
    <source>
        <dbReference type="ARBA" id="ARBA00022692"/>
    </source>
</evidence>
<feature type="region of interest" description="Disordered" evidence="6">
    <location>
        <begin position="748"/>
        <end position="776"/>
    </location>
</feature>
<dbReference type="Gene3D" id="1.20.120.350">
    <property type="entry name" value="Voltage-gated potassium channels. Chain C"/>
    <property type="match status" value="1"/>
</dbReference>
<accession>A0ABP0R4H6</accession>
<comment type="subcellular location">
    <subcellularLocation>
        <location evidence="1">Membrane</location>
        <topology evidence="1">Multi-pass membrane protein</topology>
    </subcellularLocation>
</comment>
<dbReference type="InterPro" id="IPR043203">
    <property type="entry name" value="VGCC_Ca_Na"/>
</dbReference>
<feature type="transmembrane region" description="Helical" evidence="7">
    <location>
        <begin position="654"/>
        <end position="673"/>
    </location>
</feature>
<feature type="transmembrane region" description="Helical" evidence="7">
    <location>
        <begin position="1081"/>
        <end position="1098"/>
    </location>
</feature>
<feature type="transmembrane region" description="Helical" evidence="7">
    <location>
        <begin position="1000"/>
        <end position="1022"/>
    </location>
</feature>
<evidence type="ECO:0000313" key="9">
    <source>
        <dbReference type="EMBL" id="CAK9095030.1"/>
    </source>
</evidence>
<dbReference type="PROSITE" id="PS50222">
    <property type="entry name" value="EF_HAND_2"/>
    <property type="match status" value="1"/>
</dbReference>
<dbReference type="InterPro" id="IPR009091">
    <property type="entry name" value="RCC1/BLIP-II"/>
</dbReference>
<keyword evidence="4 7" id="KW-1133">Transmembrane helix</keyword>
<dbReference type="InterPro" id="IPR027359">
    <property type="entry name" value="Volt_channel_dom_sf"/>
</dbReference>
<dbReference type="PANTHER" id="PTHR10037:SF62">
    <property type="entry name" value="SODIUM CHANNEL PROTEIN 60E"/>
    <property type="match status" value="1"/>
</dbReference>
<name>A0ABP0R4H6_9DINO</name>
<evidence type="ECO:0000256" key="1">
    <source>
        <dbReference type="ARBA" id="ARBA00004141"/>
    </source>
</evidence>
<evidence type="ECO:0000256" key="7">
    <source>
        <dbReference type="SAM" id="Phobius"/>
    </source>
</evidence>
<feature type="transmembrane region" description="Helical" evidence="7">
    <location>
        <begin position="627"/>
        <end position="648"/>
    </location>
</feature>
<dbReference type="SUPFAM" id="SSF50985">
    <property type="entry name" value="RCC1/BLIP-II"/>
    <property type="match status" value="1"/>
</dbReference>
<dbReference type="InterPro" id="IPR002048">
    <property type="entry name" value="EF_hand_dom"/>
</dbReference>
<sequence>MSVQLLLASGRVLLQCPLSTSGSQVAQDAQRAGVAVQGLVKADGQLLDLRKSLAENGLEDGDVVTAVARRARLAANLSAFVLIGADGRAEAWGGPELKCELTDVQEVQATDFAFAAVCGDGRVVAWGDPDFGGDCSGVQEQLTSVEQIQSTGAAFAALKTDGSVVVWGHPIFGGDARAVQEQLLEVVCVQNSRGAFAALRSDGSLVAWGAPHGGGSCSAAVREALRRCGGVRSVQASYAAFAAIGRDETVVSWGDTEKGGDSSSVQEQLTGVQQIQATRAAFAAVLRTGRVVTWGCPQSGGDSRDVQDRLRNVQQIQASTYAFAALTAAGEVVTWGGDAGDSVQMQGKLRQVQQIQASGGAFAAILQDGSVVTWGDPDKGGNSSHVQAQLVEVQQIQASRDAFAALCTDGRVVTWGSQRGGGDCGRVKERLKDVQQIQATTHAFAALLGDGSVVAWGGTKYGGSRGEEAKSKGKGFLAPDDRAPPGQKTPAEKVNRGVRYLLLALWFGLHAFVAAQAYKVRILTQLVRLPIPSWTHMEAARTYGSDFESMRTSQMLRVPVVGGSQESYVHHEDNQARPVDPWGLERSAGDTPELHPDVNCAVEKQRHVWLIREAAKFFQTYDAFCRVSMSAGTSSLATFFCFYCLAYVCTELAAPVAAWAGMFVFCGITLLLLRTDQILSEGVSQPPPTPKYRPGETWASGSKAQDKLESLLAEYHGELMQKLMLQELMLKQMLPVLQYGHLSYGYEIDPEPPGPSKDSKTKDFSEGLGPLPDQKNSRLSLMKANTVPVSFKEDGEQLFSTFHAEDLNRVEMAASVDGQHSRQRYASRMSEARARAHQMSKTTGQMARRVVENPFFDAFFAVVVLLNSVFIGYEVEVSLTTTQRNTFMQVCQYSFTFLFAAELHFRIMAFGKDFFCNEDWNWALLDVFIVLSSFWEVIVDISKAMGESNIETIAGISSLKAFRIIRITRVLKTVQLVRILRFVVALRTLVTSIFHTLKSLVWAMVLLTLIVYVFAVLFTQAVNDFVKDNKHVMDPDQWQALELVSAEYFGSLGTTMLSLFMSIAGGVSWEEVLVPLHKMNTIWILIFLVYIAFTYFVCCCGGDPVVVTCWNAAVLNVVTAVFCQTAIDSAQNDHTTMMHAILANKEAHLQKVKDLFNRLGAEKSGEITYLMFEEKINAPEVREYFSSLGLDVWDAWSFFKMLDLDESGAVDMEEFLMGCLRVRGSAKAIDISKIIHDQTWQIKNQGKFQTYVEVELKQIKDSLLTVAEALPKGRRHGNSPKVTPG</sequence>
<feature type="transmembrane region" description="Helical" evidence="7">
    <location>
        <begin position="1105"/>
        <end position="1127"/>
    </location>
</feature>
<feature type="region of interest" description="Disordered" evidence="6">
    <location>
        <begin position="463"/>
        <end position="491"/>
    </location>
</feature>
<feature type="transmembrane region" description="Helical" evidence="7">
    <location>
        <begin position="920"/>
        <end position="939"/>
    </location>
</feature>
<evidence type="ECO:0000256" key="5">
    <source>
        <dbReference type="ARBA" id="ARBA00023136"/>
    </source>
</evidence>
<feature type="domain" description="EF-hand" evidence="8">
    <location>
        <begin position="1194"/>
        <end position="1225"/>
    </location>
</feature>
<dbReference type="Proteomes" id="UP001642484">
    <property type="component" value="Unassembled WGS sequence"/>
</dbReference>